<feature type="binding site" evidence="3">
    <location>
        <position position="218"/>
    </location>
    <ligand>
        <name>a divalent metal cation</name>
        <dbReference type="ChEBI" id="CHEBI:60240"/>
        <label>1</label>
    </ligand>
</feature>
<dbReference type="InterPro" id="IPR002678">
    <property type="entry name" value="DUF34/NIF3"/>
</dbReference>
<feature type="binding site" evidence="3">
    <location>
        <position position="222"/>
    </location>
    <ligand>
        <name>a divalent metal cation</name>
        <dbReference type="ChEBI" id="CHEBI:60240"/>
        <label>1</label>
    </ligand>
</feature>
<dbReference type="RefSeq" id="WP_010884725.1">
    <property type="nucleotide sequence ID" value="NZ_DUJN01000001.1"/>
</dbReference>
<feature type="binding site" evidence="3">
    <location>
        <position position="64"/>
    </location>
    <ligand>
        <name>a divalent metal cation</name>
        <dbReference type="ChEBI" id="CHEBI:60240"/>
        <label>2</label>
    </ligand>
</feature>
<dbReference type="InterPro" id="IPR036069">
    <property type="entry name" value="DUF34/NIF3_sf"/>
</dbReference>
<dbReference type="NCBIfam" id="TIGR00486">
    <property type="entry name" value="YbgI_SA1388"/>
    <property type="match status" value="1"/>
</dbReference>
<organism evidence="4 5">
    <name type="scientific">Pyrococcus horikoshii</name>
    <dbReference type="NCBI Taxonomy" id="53953"/>
    <lineage>
        <taxon>Archaea</taxon>
        <taxon>Methanobacteriati</taxon>
        <taxon>Methanobacteriota</taxon>
        <taxon>Thermococci</taxon>
        <taxon>Thermococcales</taxon>
        <taxon>Thermococcaceae</taxon>
        <taxon>Pyrococcus</taxon>
    </lineage>
</organism>
<evidence type="ECO:0000256" key="3">
    <source>
        <dbReference type="PIRSR" id="PIRSR602678-1"/>
    </source>
</evidence>
<evidence type="ECO:0000313" key="4">
    <source>
        <dbReference type="EMBL" id="HII60162.1"/>
    </source>
</evidence>
<name>A0A832SLD4_PYRHR</name>
<protein>
    <submittedName>
        <fullName evidence="4">Nif3-like dinuclear metal center hexameric protein</fullName>
    </submittedName>
</protein>
<evidence type="ECO:0000256" key="1">
    <source>
        <dbReference type="ARBA" id="ARBA00006964"/>
    </source>
</evidence>
<gene>
    <name evidence="4" type="ORF">HA331_00015</name>
</gene>
<reference evidence="4" key="1">
    <citation type="journal article" date="2020" name="bioRxiv">
        <title>A rank-normalized archaeal taxonomy based on genome phylogeny resolves widespread incomplete and uneven classifications.</title>
        <authorList>
            <person name="Rinke C."/>
            <person name="Chuvochina M."/>
            <person name="Mussig A.J."/>
            <person name="Chaumeil P.-A."/>
            <person name="Waite D.W."/>
            <person name="Whitman W.B."/>
            <person name="Parks D.H."/>
            <person name="Hugenholtz P."/>
        </authorList>
    </citation>
    <scope>NUCLEOTIDE SEQUENCE</scope>
    <source>
        <strain evidence="4">UBA8834</strain>
    </source>
</reference>
<feature type="binding site" evidence="3">
    <location>
        <position position="100"/>
    </location>
    <ligand>
        <name>a divalent metal cation</name>
        <dbReference type="ChEBI" id="CHEBI:60240"/>
        <label>1</label>
    </ligand>
</feature>
<proteinExistence type="inferred from homology"/>
<comment type="caution">
    <text evidence="4">The sequence shown here is derived from an EMBL/GenBank/DDBJ whole genome shotgun (WGS) entry which is preliminary data.</text>
</comment>
<dbReference type="GeneID" id="1442959"/>
<dbReference type="GO" id="GO:0005737">
    <property type="term" value="C:cytoplasm"/>
    <property type="evidence" value="ECO:0007669"/>
    <property type="project" value="TreeGrafter"/>
</dbReference>
<dbReference type="AlphaFoldDB" id="A0A832SLD4"/>
<evidence type="ECO:0000313" key="5">
    <source>
        <dbReference type="Proteomes" id="UP000617544"/>
    </source>
</evidence>
<dbReference type="OMA" id="RRVGWCT"/>
<evidence type="ECO:0000256" key="2">
    <source>
        <dbReference type="ARBA" id="ARBA00022723"/>
    </source>
</evidence>
<keyword evidence="2 3" id="KW-0479">Metal-binding</keyword>
<accession>A0A832SLD4</accession>
<dbReference type="PANTHER" id="PTHR13799:SF14">
    <property type="entry name" value="GTP CYCLOHYDROLASE 1 TYPE 2 HOMOLOG"/>
    <property type="match status" value="1"/>
</dbReference>
<dbReference type="Proteomes" id="UP000617544">
    <property type="component" value="Unassembled WGS sequence"/>
</dbReference>
<sequence>MDRDEIVSFLDEFLNISAYPDKSKNGLQVEGKEEVNTIAFAVDASLDTILKAKVFNADMLIVHHGIIWGGISYVRGLIAKRLKELLVAGINLYAVHLPLDAHPEVGNNVQLLKLLNLEAKEPFGEYHGVKIGYIGEFDEPKPLPLIAQILAEKLPAEYVKSYEFGLQEVKRIAVVSGGGGFAIEEASRKADLLITGEITHEDYRVAEDLRVSVIAAGHYATETLGVKALMGVLKEKFGVKTVFIDNPTGL</sequence>
<dbReference type="SMR" id="A0A832SLD4"/>
<comment type="similarity">
    <text evidence="1">Belongs to the GTP cyclohydrolase I type 2/NIF3 family.</text>
</comment>
<dbReference type="GO" id="GO:0046872">
    <property type="term" value="F:metal ion binding"/>
    <property type="evidence" value="ECO:0007669"/>
    <property type="project" value="UniProtKB-KW"/>
</dbReference>
<dbReference type="FunFam" id="3.40.1390.30:FF:000001">
    <property type="entry name" value="GTP cyclohydrolase 1 type 2"/>
    <property type="match status" value="1"/>
</dbReference>
<dbReference type="EMBL" id="DUJN01000001">
    <property type="protein sequence ID" value="HII60162.1"/>
    <property type="molecule type" value="Genomic_DNA"/>
</dbReference>
<dbReference type="PANTHER" id="PTHR13799">
    <property type="entry name" value="NGG1 INTERACTING FACTOR 3"/>
    <property type="match status" value="1"/>
</dbReference>
<feature type="binding site" evidence="3">
    <location>
        <position position="63"/>
    </location>
    <ligand>
        <name>a divalent metal cation</name>
        <dbReference type="ChEBI" id="CHEBI:60240"/>
        <label>1</label>
    </ligand>
</feature>
<dbReference type="SUPFAM" id="SSF102705">
    <property type="entry name" value="NIF3 (NGG1p interacting factor 3)-like"/>
    <property type="match status" value="1"/>
</dbReference>
<dbReference type="Pfam" id="PF01784">
    <property type="entry name" value="DUF34_NIF3"/>
    <property type="match status" value="1"/>
</dbReference>
<dbReference type="Gene3D" id="3.40.1390.30">
    <property type="entry name" value="NIF3 (NGG1p interacting factor 3)-like"/>
    <property type="match status" value="2"/>
</dbReference>